<reference evidence="2 3" key="1">
    <citation type="journal article" date="2015" name="Nature">
        <title>rRNA introns, odd ribosomes, and small enigmatic genomes across a large radiation of phyla.</title>
        <authorList>
            <person name="Brown C.T."/>
            <person name="Hug L.A."/>
            <person name="Thomas B.C."/>
            <person name="Sharon I."/>
            <person name="Castelle C.J."/>
            <person name="Singh A."/>
            <person name="Wilkins M.J."/>
            <person name="Williams K.H."/>
            <person name="Banfield J.F."/>
        </authorList>
    </citation>
    <scope>NUCLEOTIDE SEQUENCE [LARGE SCALE GENOMIC DNA]</scope>
</reference>
<gene>
    <name evidence="2" type="ORF">US65_C0041G0006</name>
</gene>
<keyword evidence="1" id="KW-0472">Membrane</keyword>
<evidence type="ECO:0000256" key="1">
    <source>
        <dbReference type="SAM" id="Phobius"/>
    </source>
</evidence>
<dbReference type="PANTHER" id="PTHR34573">
    <property type="entry name" value="VKC DOMAIN-CONTAINING PROTEIN"/>
    <property type="match status" value="1"/>
</dbReference>
<keyword evidence="1" id="KW-1133">Transmembrane helix</keyword>
<evidence type="ECO:0000313" key="2">
    <source>
        <dbReference type="EMBL" id="KKQ46355.1"/>
    </source>
</evidence>
<dbReference type="AlphaFoldDB" id="A0A0G0I5U9"/>
<name>A0A0G0I5U9_9BACT</name>
<dbReference type="Proteomes" id="UP000034430">
    <property type="component" value="Unassembled WGS sequence"/>
</dbReference>
<proteinExistence type="predicted"/>
<accession>A0A0G0I5U9</accession>
<comment type="caution">
    <text evidence="2">The sequence shown here is derived from an EMBL/GenBank/DDBJ whole genome shotgun (WGS) entry which is preliminary data.</text>
</comment>
<dbReference type="Gene3D" id="3.40.30.10">
    <property type="entry name" value="Glutaredoxin"/>
    <property type="match status" value="1"/>
</dbReference>
<dbReference type="PANTHER" id="PTHR34573:SF1">
    <property type="entry name" value="VITAMIN K EPOXIDE REDUCTASE DOMAIN-CONTAINING PROTEIN"/>
    <property type="match status" value="1"/>
</dbReference>
<dbReference type="EMBL" id="LBTU01000041">
    <property type="protein sequence ID" value="KKQ46355.1"/>
    <property type="molecule type" value="Genomic_DNA"/>
</dbReference>
<sequence length="132" mass="14578">MDNKNNIKIFLSIVGLLILGTITTVIVRSNNNKPPEPGKYNSFATCLKDKGAIFYGAFWCNHCQAQKKLFGSSTKLLPYVECSLANAQGQTQECIDKKITSYPTWEFADGSRLNGEIPLAQLADKTSCELPK</sequence>
<organism evidence="2 3">
    <name type="scientific">Candidatus Yanofskybacteria bacterium GW2011_GWC2_37_9</name>
    <dbReference type="NCBI Taxonomy" id="1619028"/>
    <lineage>
        <taxon>Bacteria</taxon>
        <taxon>Candidatus Yanofskyibacteriota</taxon>
    </lineage>
</organism>
<protein>
    <submittedName>
        <fullName evidence="2">VKORC1/thioredoxin domain protein</fullName>
    </submittedName>
</protein>
<keyword evidence="1" id="KW-0812">Transmembrane</keyword>
<dbReference type="InterPro" id="IPR036249">
    <property type="entry name" value="Thioredoxin-like_sf"/>
</dbReference>
<feature type="transmembrane region" description="Helical" evidence="1">
    <location>
        <begin position="7"/>
        <end position="27"/>
    </location>
</feature>
<dbReference type="SUPFAM" id="SSF52833">
    <property type="entry name" value="Thioredoxin-like"/>
    <property type="match status" value="1"/>
</dbReference>
<evidence type="ECO:0000313" key="3">
    <source>
        <dbReference type="Proteomes" id="UP000034430"/>
    </source>
</evidence>